<accession>A0AAD4HAP6</accession>
<sequence length="228" mass="25871">MLQSVLLSSKATLRQLVLVGAPADDEVGNLILETLESIEPSQVILFEDYSIMDPWIGHVQDTLPDKSSVIVLDRIEDLRRIAPGHDDASLKWLKIRQDDQRHFSSSPSKVSARSPKVDQEPRRFRPSREEKPFRVLDANKKTTAVNAVPITNTSFGQVILESDIMEYYGTFDHIESNGHLVPYLTDRYYPQRLLEPKQILANYEGEMTSPDGYYDVVYTPYTGGEGNQ</sequence>
<protein>
    <submittedName>
        <fullName evidence="2">Uncharacterized protein</fullName>
    </submittedName>
</protein>
<gene>
    <name evidence="2" type="ORF">BGZ95_010947</name>
</gene>
<keyword evidence="3" id="KW-1185">Reference proteome</keyword>
<reference evidence="2" key="1">
    <citation type="journal article" date="2020" name="Fungal Divers.">
        <title>Resolving the Mortierellaceae phylogeny through synthesis of multi-gene phylogenetics and phylogenomics.</title>
        <authorList>
            <person name="Vandepol N."/>
            <person name="Liber J."/>
            <person name="Desiro A."/>
            <person name="Na H."/>
            <person name="Kennedy M."/>
            <person name="Barry K."/>
            <person name="Grigoriev I.V."/>
            <person name="Miller A.N."/>
            <person name="O'Donnell K."/>
            <person name="Stajich J.E."/>
            <person name="Bonito G."/>
        </authorList>
    </citation>
    <scope>NUCLEOTIDE SEQUENCE</scope>
    <source>
        <strain evidence="2">NRRL 28262</strain>
    </source>
</reference>
<proteinExistence type="predicted"/>
<comment type="caution">
    <text evidence="2">The sequence shown here is derived from an EMBL/GenBank/DDBJ whole genome shotgun (WGS) entry which is preliminary data.</text>
</comment>
<name>A0AAD4HAP6_9FUNG</name>
<organism evidence="2 3">
    <name type="scientific">Linnemannia exigua</name>
    <dbReference type="NCBI Taxonomy" id="604196"/>
    <lineage>
        <taxon>Eukaryota</taxon>
        <taxon>Fungi</taxon>
        <taxon>Fungi incertae sedis</taxon>
        <taxon>Mucoromycota</taxon>
        <taxon>Mortierellomycotina</taxon>
        <taxon>Mortierellomycetes</taxon>
        <taxon>Mortierellales</taxon>
        <taxon>Mortierellaceae</taxon>
        <taxon>Linnemannia</taxon>
    </lineage>
</organism>
<dbReference type="AlphaFoldDB" id="A0AAD4HAP6"/>
<feature type="compositionally biased region" description="Basic and acidic residues" evidence="1">
    <location>
        <begin position="115"/>
        <end position="130"/>
    </location>
</feature>
<evidence type="ECO:0000256" key="1">
    <source>
        <dbReference type="SAM" id="MobiDB-lite"/>
    </source>
</evidence>
<feature type="region of interest" description="Disordered" evidence="1">
    <location>
        <begin position="103"/>
        <end position="130"/>
    </location>
</feature>
<dbReference type="EMBL" id="JAAAIL010000078">
    <property type="protein sequence ID" value="KAG0280193.1"/>
    <property type="molecule type" value="Genomic_DNA"/>
</dbReference>
<feature type="compositionally biased region" description="Low complexity" evidence="1">
    <location>
        <begin position="104"/>
        <end position="114"/>
    </location>
</feature>
<evidence type="ECO:0000313" key="3">
    <source>
        <dbReference type="Proteomes" id="UP001194580"/>
    </source>
</evidence>
<evidence type="ECO:0000313" key="2">
    <source>
        <dbReference type="EMBL" id="KAG0280193.1"/>
    </source>
</evidence>
<dbReference type="Proteomes" id="UP001194580">
    <property type="component" value="Unassembled WGS sequence"/>
</dbReference>